<reference evidence="2 3" key="1">
    <citation type="submission" date="2018-07" db="EMBL/GenBank/DDBJ databases">
        <title>Genomic Encyclopedia of Type Strains, Phase IV (KMG-IV): sequencing the most valuable type-strain genomes for metagenomic binning, comparative biology and taxonomic classification.</title>
        <authorList>
            <person name="Goeker M."/>
        </authorList>
    </citation>
    <scope>NUCLEOTIDE SEQUENCE [LARGE SCALE GENOMIC DNA]</scope>
    <source>
        <strain evidence="2 3">DSM 103736</strain>
    </source>
</reference>
<proteinExistence type="predicted"/>
<dbReference type="Proteomes" id="UP000254848">
    <property type="component" value="Unassembled WGS sequence"/>
</dbReference>
<sequence>MLWNKAKRTVFIAIIGMSALSAGQAIGGGYVHFTGALVEGPCKVTMKEGKLISSCLQESHQVSRARQVTYQNDSFMLPADAGQVDIEWFGPHNNWGKVTVDYR</sequence>
<feature type="chain" id="PRO_5016992837" description="Type 1 fimbria pilin" evidence="1">
    <location>
        <begin position="28"/>
        <end position="103"/>
    </location>
</feature>
<evidence type="ECO:0008006" key="4">
    <source>
        <dbReference type="Google" id="ProtNLM"/>
    </source>
</evidence>
<evidence type="ECO:0000313" key="3">
    <source>
        <dbReference type="Proteomes" id="UP000254848"/>
    </source>
</evidence>
<comment type="caution">
    <text evidence="2">The sequence shown here is derived from an EMBL/GenBank/DDBJ whole genome shotgun (WGS) entry which is preliminary data.</text>
</comment>
<evidence type="ECO:0000313" key="2">
    <source>
        <dbReference type="EMBL" id="RDK97072.1"/>
    </source>
</evidence>
<organism evidence="2 3">
    <name type="scientific">Enterobacillus tribolii</name>
    <dbReference type="NCBI Taxonomy" id="1487935"/>
    <lineage>
        <taxon>Bacteria</taxon>
        <taxon>Pseudomonadati</taxon>
        <taxon>Pseudomonadota</taxon>
        <taxon>Gammaproteobacteria</taxon>
        <taxon>Enterobacterales</taxon>
        <taxon>Hafniaceae</taxon>
        <taxon>Enterobacillus</taxon>
    </lineage>
</organism>
<keyword evidence="1" id="KW-0732">Signal</keyword>
<accession>A0A370R3R2</accession>
<gene>
    <name evidence="2" type="ORF">C8D90_101516</name>
</gene>
<dbReference type="EMBL" id="QRAP01000001">
    <property type="protein sequence ID" value="RDK97072.1"/>
    <property type="molecule type" value="Genomic_DNA"/>
</dbReference>
<feature type="signal peptide" evidence="1">
    <location>
        <begin position="1"/>
        <end position="27"/>
    </location>
</feature>
<dbReference type="RefSeq" id="WP_147291311.1">
    <property type="nucleotide sequence ID" value="NZ_QRAP01000001.1"/>
</dbReference>
<protein>
    <recommendedName>
        <fullName evidence="4">Type 1 fimbria pilin</fullName>
    </recommendedName>
</protein>
<dbReference type="OrthoDB" id="6458927at2"/>
<dbReference type="AlphaFoldDB" id="A0A370R3R2"/>
<evidence type="ECO:0000256" key="1">
    <source>
        <dbReference type="SAM" id="SignalP"/>
    </source>
</evidence>
<keyword evidence="3" id="KW-1185">Reference proteome</keyword>
<name>A0A370R3R2_9GAMM</name>